<evidence type="ECO:0000259" key="10">
    <source>
        <dbReference type="PROSITE" id="PS50305"/>
    </source>
</evidence>
<dbReference type="Pfam" id="PF02146">
    <property type="entry name" value="SIR2"/>
    <property type="match status" value="1"/>
</dbReference>
<feature type="binding site" evidence="6">
    <location>
        <position position="540"/>
    </location>
    <ligand>
        <name>Zn(2+)</name>
        <dbReference type="ChEBI" id="CHEBI:29105"/>
    </ligand>
</feature>
<evidence type="ECO:0000256" key="2">
    <source>
        <dbReference type="ARBA" id="ARBA00022679"/>
    </source>
</evidence>
<evidence type="ECO:0000256" key="4">
    <source>
        <dbReference type="ARBA" id="ARBA00022833"/>
    </source>
</evidence>
<dbReference type="Gene3D" id="3.30.40.10">
    <property type="entry name" value="Zinc/RING finger domain, C3HC4 (zinc finger)"/>
    <property type="match status" value="2"/>
</dbReference>
<dbReference type="GO" id="GO:0005634">
    <property type="term" value="C:nucleus"/>
    <property type="evidence" value="ECO:0007669"/>
    <property type="project" value="TreeGrafter"/>
</dbReference>
<proteinExistence type="predicted"/>
<name>A0A7S2H762_9STRA</name>
<dbReference type="Gene3D" id="3.40.50.1220">
    <property type="entry name" value="TPP-binding domain"/>
    <property type="match status" value="1"/>
</dbReference>
<keyword evidence="5" id="KW-0520">NAD</keyword>
<evidence type="ECO:0000259" key="9">
    <source>
        <dbReference type="PROSITE" id="PS50271"/>
    </source>
</evidence>
<feature type="domain" description="UBP-type" evidence="9">
    <location>
        <begin position="120"/>
        <end position="304"/>
    </location>
</feature>
<organism evidence="11">
    <name type="scientific">Helicotheca tamesis</name>
    <dbReference type="NCBI Taxonomy" id="374047"/>
    <lineage>
        <taxon>Eukaryota</taxon>
        <taxon>Sar</taxon>
        <taxon>Stramenopiles</taxon>
        <taxon>Ochrophyta</taxon>
        <taxon>Bacillariophyta</taxon>
        <taxon>Mediophyceae</taxon>
        <taxon>Lithodesmiophycidae</taxon>
        <taxon>Lithodesmiales</taxon>
        <taxon>Lithodesmiaceae</taxon>
        <taxon>Helicotheca</taxon>
    </lineage>
</organism>
<evidence type="ECO:0000256" key="8">
    <source>
        <dbReference type="SAM" id="MobiDB-lite"/>
    </source>
</evidence>
<accession>A0A7S2H762</accession>
<feature type="compositionally biased region" description="Basic and acidic residues" evidence="8">
    <location>
        <begin position="330"/>
        <end position="347"/>
    </location>
</feature>
<dbReference type="InterPro" id="IPR029035">
    <property type="entry name" value="DHS-like_NAD/FAD-binding_dom"/>
</dbReference>
<evidence type="ECO:0000256" key="3">
    <source>
        <dbReference type="ARBA" id="ARBA00022723"/>
    </source>
</evidence>
<feature type="binding site" evidence="6">
    <location>
        <position position="579"/>
    </location>
    <ligand>
        <name>Zn(2+)</name>
        <dbReference type="ChEBI" id="CHEBI:29105"/>
    </ligand>
</feature>
<dbReference type="InterPro" id="IPR003000">
    <property type="entry name" value="Sirtuin"/>
</dbReference>
<feature type="domain" description="Deacetylase sirtuin-type" evidence="10">
    <location>
        <begin position="385"/>
        <end position="685"/>
    </location>
</feature>
<dbReference type="AlphaFoldDB" id="A0A7S2H762"/>
<keyword evidence="2" id="KW-0808">Transferase</keyword>
<dbReference type="InterPro" id="IPR013083">
    <property type="entry name" value="Znf_RING/FYVE/PHD"/>
</dbReference>
<keyword evidence="3 6" id="KW-0479">Metal-binding</keyword>
<gene>
    <name evidence="11" type="ORF">HTAM1171_LOCUS3910</name>
</gene>
<reference evidence="11" key="1">
    <citation type="submission" date="2021-01" db="EMBL/GenBank/DDBJ databases">
        <authorList>
            <person name="Corre E."/>
            <person name="Pelletier E."/>
            <person name="Niang G."/>
            <person name="Scheremetjew M."/>
            <person name="Finn R."/>
            <person name="Kale V."/>
            <person name="Holt S."/>
            <person name="Cochrane G."/>
            <person name="Meng A."/>
            <person name="Brown T."/>
            <person name="Cohen L."/>
        </authorList>
    </citation>
    <scope>NUCLEOTIDE SEQUENCE</scope>
    <source>
        <strain evidence="11">CCMP826</strain>
    </source>
</reference>
<dbReference type="PROSITE" id="PS50305">
    <property type="entry name" value="SIRTUIN"/>
    <property type="match status" value="1"/>
</dbReference>
<evidence type="ECO:0000256" key="5">
    <source>
        <dbReference type="ARBA" id="ARBA00023027"/>
    </source>
</evidence>
<dbReference type="SUPFAM" id="SSF57850">
    <property type="entry name" value="RING/U-box"/>
    <property type="match status" value="2"/>
</dbReference>
<feature type="region of interest" description="Disordered" evidence="8">
    <location>
        <begin position="303"/>
        <end position="367"/>
    </location>
</feature>
<feature type="region of interest" description="Disordered" evidence="8">
    <location>
        <begin position="225"/>
        <end position="252"/>
    </location>
</feature>
<dbReference type="InterPro" id="IPR026591">
    <property type="entry name" value="Sirtuin_cat_small_dom_sf"/>
</dbReference>
<sequence>MPEKSQPPIDYIGSGGISKADSFDVAIEAATNNDTLVASAASPPTAAAAAAPSSDNNTSSDATIAATLQAMEQLVDIFGFTPTVASEAVDAVGPDVAAAYNYILDGGYGEDKGGPVIPKTDCPHVDSRVRVTLEDLCIGHHCSHYRDVKEERAGGGGGLKGEVEYEEDEEGTTRKICPSRENWICLQCNVSRCSRYVNGHALSHWEDTKAKEVALLEAKRRRRCHPCSSDETNNDDDGDAAANESAAENDDNCENINEKTAAAGHCVMVSLSDLSVWCYECSSYLKHPKLDPLLKRLEELKFPSSSASSGGEERQQQQQQGMKGIENEDIVNHEEGKGRAGGKKEADTEAAAQEESSDYSSDDSVAAEAAEAEREASLFWKSNPPPPLPTTLAEMANFINSPRCKSIAVLAGAGMSVASGIPDFRSAGFGMYDTLQPELLTATEIEREAIRADPTTVFEKSMFLQNQLPCLELKRPFILGTVNKTWRATLAHRFVELLHKKTGKLTRWYTQNIDGLETQCTDLPQNKVVAVHGSMGQAHCEICDTPHDFQWFCNAVKTQIKDVTGQDPAAPQTSTPIPCRNCGRNTVKPTIVLFRSNLPAEFFERIRDDLPSVDLLIVVGTSLTVAPANSLVYKVPHDALRLVVNNEPVGVRLGIRYGEESTRDFFGRGKCDEVLLELMCQLGWLEDLKGLVEDLPEESARVLRERIMEEEANGFGGGDGSGADEVLSDG</sequence>
<dbReference type="EMBL" id="HBGV01006406">
    <property type="protein sequence ID" value="CAD9482317.1"/>
    <property type="molecule type" value="Transcribed_RNA"/>
</dbReference>
<dbReference type="InterPro" id="IPR026590">
    <property type="entry name" value="Ssirtuin_cat_dom"/>
</dbReference>
<keyword evidence="4 6" id="KW-0862">Zinc</keyword>
<feature type="active site" description="Proton acceptor" evidence="6">
    <location>
        <position position="532"/>
    </location>
</feature>
<dbReference type="GO" id="GO:0008270">
    <property type="term" value="F:zinc ion binding"/>
    <property type="evidence" value="ECO:0007669"/>
    <property type="project" value="UniProtKB-KW"/>
</dbReference>
<dbReference type="GO" id="GO:0070403">
    <property type="term" value="F:NAD+ binding"/>
    <property type="evidence" value="ECO:0007669"/>
    <property type="project" value="InterPro"/>
</dbReference>
<dbReference type="SUPFAM" id="SSF52467">
    <property type="entry name" value="DHS-like NAD/FAD-binding domain"/>
    <property type="match status" value="1"/>
</dbReference>
<protein>
    <recommendedName>
        <fullName evidence="12">Deacetylase sirtuin-type domain-containing protein</fullName>
    </recommendedName>
</protein>
<evidence type="ECO:0000313" key="11">
    <source>
        <dbReference type="EMBL" id="CAD9482317.1"/>
    </source>
</evidence>
<evidence type="ECO:0000256" key="1">
    <source>
        <dbReference type="ARBA" id="ARBA00001947"/>
    </source>
</evidence>
<evidence type="ECO:0000256" key="6">
    <source>
        <dbReference type="PROSITE-ProRule" id="PRU00236"/>
    </source>
</evidence>
<dbReference type="PANTHER" id="PTHR11085">
    <property type="entry name" value="NAD-DEPENDENT PROTEIN DEACYLASE SIRTUIN-5, MITOCHONDRIAL-RELATED"/>
    <property type="match status" value="1"/>
</dbReference>
<feature type="binding site" evidence="6">
    <location>
        <position position="543"/>
    </location>
    <ligand>
        <name>Zn(2+)</name>
        <dbReference type="ChEBI" id="CHEBI:29105"/>
    </ligand>
</feature>
<keyword evidence="7" id="KW-0863">Zinc-finger</keyword>
<dbReference type="InterPro" id="IPR001607">
    <property type="entry name" value="Znf_UBP"/>
</dbReference>
<feature type="binding site" evidence="6">
    <location>
        <position position="582"/>
    </location>
    <ligand>
        <name>Zn(2+)</name>
        <dbReference type="ChEBI" id="CHEBI:29105"/>
    </ligand>
</feature>
<dbReference type="Gene3D" id="3.30.1600.10">
    <property type="entry name" value="SIR2/SIRT2 'Small Domain"/>
    <property type="match status" value="1"/>
</dbReference>
<dbReference type="GO" id="GO:0017136">
    <property type="term" value="F:histone deacetylase activity, NAD-dependent"/>
    <property type="evidence" value="ECO:0007669"/>
    <property type="project" value="TreeGrafter"/>
</dbReference>
<evidence type="ECO:0000256" key="7">
    <source>
        <dbReference type="PROSITE-ProRule" id="PRU00502"/>
    </source>
</evidence>
<dbReference type="Pfam" id="PF02148">
    <property type="entry name" value="zf-UBP"/>
    <property type="match status" value="2"/>
</dbReference>
<dbReference type="PANTHER" id="PTHR11085:SF6">
    <property type="entry name" value="NAD-DEPENDENT PROTEIN DEACETYLASE SIRTUIN-2"/>
    <property type="match status" value="1"/>
</dbReference>
<dbReference type="InterPro" id="IPR050134">
    <property type="entry name" value="NAD-dep_sirtuin_deacylases"/>
</dbReference>
<dbReference type="PROSITE" id="PS50271">
    <property type="entry name" value="ZF_UBP"/>
    <property type="match status" value="1"/>
</dbReference>
<comment type="cofactor">
    <cofactor evidence="1">
        <name>Zn(2+)</name>
        <dbReference type="ChEBI" id="CHEBI:29105"/>
    </cofactor>
</comment>
<evidence type="ECO:0008006" key="12">
    <source>
        <dbReference type="Google" id="ProtNLM"/>
    </source>
</evidence>